<dbReference type="GO" id="GO:0006094">
    <property type="term" value="P:gluconeogenesis"/>
    <property type="evidence" value="ECO:0007669"/>
    <property type="project" value="UniProtKB-KW"/>
</dbReference>
<dbReference type="InterPro" id="IPR014710">
    <property type="entry name" value="RmlC-like_jellyroll"/>
</dbReference>
<sequence>MINKSKVMYNGETFKLEGTGIKEKETRAKDLAGYFLNSEAYEKLDPETVMYRVEYQDNDLVEGTPGGLYFGITHLYPGVVGAEYFLTKGHFHAKRNTGEYYFGLEGHGLLMMTENSETILEEVRPGSVHYIPGNKAHRLINTGSKELSVSACWQTESGHDYALPEEMFPLRVFRDIVGKPVIETNS</sequence>
<accession>A0A2N8Q1M0</accession>
<dbReference type="GO" id="GO:0006096">
    <property type="term" value="P:glycolytic process"/>
    <property type="evidence" value="ECO:0007669"/>
    <property type="project" value="UniProtKB-UniPathway"/>
</dbReference>
<evidence type="ECO:0000256" key="6">
    <source>
        <dbReference type="ARBA" id="ARBA00029321"/>
    </source>
</evidence>
<evidence type="ECO:0000259" key="7">
    <source>
        <dbReference type="Pfam" id="PF06560"/>
    </source>
</evidence>
<dbReference type="EMBL" id="RYZS01000001">
    <property type="protein sequence ID" value="RVU94355.1"/>
    <property type="molecule type" value="Genomic_DNA"/>
</dbReference>
<keyword evidence="4" id="KW-0312">Gluconeogenesis</keyword>
<gene>
    <name evidence="9" type="ORF">EK398_05565</name>
    <name evidence="8" type="ORF">P7D43_07900</name>
</gene>
<dbReference type="GeneID" id="69567105"/>
<evidence type="ECO:0000313" key="10">
    <source>
        <dbReference type="Proteomes" id="UP000288388"/>
    </source>
</evidence>
<proteinExistence type="inferred from homology"/>
<reference evidence="9 10" key="1">
    <citation type="submission" date="2018-12" db="EMBL/GenBank/DDBJ databases">
        <title>A novel vanA-carrying plasmid in a clinical isolate of Enterococcus avium.</title>
        <authorList>
            <person name="Bernasconi O.J."/>
            <person name="Luzzaro F."/>
            <person name="Endimiani A."/>
        </authorList>
    </citation>
    <scope>NUCLEOTIDE SEQUENCE [LARGE SCALE GENOMIC DNA]</scope>
    <source>
        <strain evidence="9 10">LC0559/18</strain>
    </source>
</reference>
<dbReference type="Gene3D" id="2.60.120.10">
    <property type="entry name" value="Jelly Rolls"/>
    <property type="match status" value="1"/>
</dbReference>
<organism evidence="8 11">
    <name type="scientific">Enterococcus avium</name>
    <name type="common">Streptococcus avium</name>
    <dbReference type="NCBI Taxonomy" id="33945"/>
    <lineage>
        <taxon>Bacteria</taxon>
        <taxon>Bacillati</taxon>
        <taxon>Bacillota</taxon>
        <taxon>Bacilli</taxon>
        <taxon>Lactobacillales</taxon>
        <taxon>Enterococcaceae</taxon>
        <taxon>Enterococcus</taxon>
    </lineage>
</organism>
<dbReference type="InterPro" id="IPR011051">
    <property type="entry name" value="RmlC_Cupin_sf"/>
</dbReference>
<keyword evidence="5" id="KW-0324">Glycolysis</keyword>
<dbReference type="GO" id="GO:0004347">
    <property type="term" value="F:glucose-6-phosphate isomerase activity"/>
    <property type="evidence" value="ECO:0007669"/>
    <property type="project" value="UniProtKB-EC"/>
</dbReference>
<comment type="catalytic activity">
    <reaction evidence="6">
        <text>alpha-D-glucose 6-phosphate = beta-D-fructose 6-phosphate</text>
        <dbReference type="Rhea" id="RHEA:11816"/>
        <dbReference type="ChEBI" id="CHEBI:57634"/>
        <dbReference type="ChEBI" id="CHEBI:58225"/>
        <dbReference type="EC" id="5.3.1.9"/>
    </reaction>
</comment>
<dbReference type="UniPathway" id="UPA00109">
    <property type="reaction ID" value="UER00181"/>
</dbReference>
<comment type="similarity">
    <text evidence="2">Belongs to the archaeal-type GPI family.</text>
</comment>
<evidence type="ECO:0000256" key="5">
    <source>
        <dbReference type="ARBA" id="ARBA00023152"/>
    </source>
</evidence>
<dbReference type="EMBL" id="JARPWH010000020">
    <property type="protein sequence ID" value="MDT2402291.1"/>
    <property type="molecule type" value="Genomic_DNA"/>
</dbReference>
<dbReference type="RefSeq" id="WP_016180969.1">
    <property type="nucleotide sequence ID" value="NZ_CAAKNX010000137.1"/>
</dbReference>
<dbReference type="Pfam" id="PF06560">
    <property type="entry name" value="GPI"/>
    <property type="match status" value="1"/>
</dbReference>
<evidence type="ECO:0000313" key="11">
    <source>
        <dbReference type="Proteomes" id="UP001260773"/>
    </source>
</evidence>
<protein>
    <recommendedName>
        <fullName evidence="3">glucose-6-phosphate isomerase</fullName>
        <ecNumber evidence="3">5.3.1.9</ecNumber>
    </recommendedName>
</protein>
<comment type="pathway">
    <text evidence="1">Carbohydrate degradation; glycolysis; D-glyceraldehyde 3-phosphate and glycerone phosphate from D-glucose: step 2/4.</text>
</comment>
<dbReference type="Proteomes" id="UP001260773">
    <property type="component" value="Unassembled WGS sequence"/>
</dbReference>
<keyword evidence="8" id="KW-0413">Isomerase</keyword>
<evidence type="ECO:0000256" key="4">
    <source>
        <dbReference type="ARBA" id="ARBA00022432"/>
    </source>
</evidence>
<feature type="domain" description="Glucose-6-phosphate isomerase prokaryote" evidence="7">
    <location>
        <begin position="27"/>
        <end position="162"/>
    </location>
</feature>
<dbReference type="GO" id="GO:0005737">
    <property type="term" value="C:cytoplasm"/>
    <property type="evidence" value="ECO:0007669"/>
    <property type="project" value="InterPro"/>
</dbReference>
<dbReference type="EC" id="5.3.1.9" evidence="3"/>
<evidence type="ECO:0000256" key="1">
    <source>
        <dbReference type="ARBA" id="ARBA00004926"/>
    </source>
</evidence>
<name>A0A2N8Q1M0_ENTAV</name>
<dbReference type="SUPFAM" id="SSF51182">
    <property type="entry name" value="RmlC-like cupins"/>
    <property type="match status" value="1"/>
</dbReference>
<evidence type="ECO:0000256" key="2">
    <source>
        <dbReference type="ARBA" id="ARBA00006542"/>
    </source>
</evidence>
<evidence type="ECO:0000313" key="8">
    <source>
        <dbReference type="EMBL" id="MDT2402291.1"/>
    </source>
</evidence>
<evidence type="ECO:0000256" key="3">
    <source>
        <dbReference type="ARBA" id="ARBA00011952"/>
    </source>
</evidence>
<reference evidence="8" key="2">
    <citation type="submission" date="2023-03" db="EMBL/GenBank/DDBJ databases">
        <authorList>
            <person name="Shen W."/>
            <person name="Cai J."/>
        </authorList>
    </citation>
    <scope>NUCLEOTIDE SEQUENCE</scope>
    <source>
        <strain evidence="8">P33-2</strain>
    </source>
</reference>
<dbReference type="InterPro" id="IPR010551">
    <property type="entry name" value="G6P_isomerase_prok"/>
</dbReference>
<dbReference type="AlphaFoldDB" id="A0A2N8Q1M0"/>
<dbReference type="Proteomes" id="UP000288388">
    <property type="component" value="Unassembled WGS sequence"/>
</dbReference>
<evidence type="ECO:0000313" key="9">
    <source>
        <dbReference type="EMBL" id="RVU94355.1"/>
    </source>
</evidence>
<dbReference type="CDD" id="cd02218">
    <property type="entry name" value="cupin_PGI"/>
    <property type="match status" value="1"/>
</dbReference>
<comment type="caution">
    <text evidence="8">The sequence shown here is derived from an EMBL/GenBank/DDBJ whole genome shotgun (WGS) entry which is preliminary data.</text>
</comment>